<protein>
    <submittedName>
        <fullName evidence="1">Uncharacterized protein</fullName>
    </submittedName>
</protein>
<gene>
    <name evidence="1" type="ORF">G8M10_005360</name>
</gene>
<accession>A0A744NPP5</accession>
<reference evidence="1" key="1">
    <citation type="journal article" date="2018" name="Genome Biol.">
        <title>SKESA: strategic k-mer extension for scrupulous assemblies.</title>
        <authorList>
            <person name="Souvorov A."/>
            <person name="Agarwala R."/>
            <person name="Lipman D.J."/>
        </authorList>
    </citation>
    <scope>NUCLEOTIDE SEQUENCE</scope>
    <source>
        <strain evidence="1">MA.RM_463</strain>
    </source>
</reference>
<sequence>MEKLTIDQKLQAARIAADITINAASKYNIQMFQYLQSVGGKPSVMDIYRAFIPIL</sequence>
<comment type="caution">
    <text evidence="1">The sequence shown here is derived from an EMBL/GenBank/DDBJ whole genome shotgun (WGS) entry which is preliminary data.</text>
</comment>
<proteinExistence type="predicted"/>
<name>A0A744NPP5_SALER</name>
<organism evidence="1">
    <name type="scientific">Salmonella enterica</name>
    <name type="common">Salmonella choleraesuis</name>
    <dbReference type="NCBI Taxonomy" id="28901"/>
    <lineage>
        <taxon>Bacteria</taxon>
        <taxon>Pseudomonadati</taxon>
        <taxon>Pseudomonadota</taxon>
        <taxon>Gammaproteobacteria</taxon>
        <taxon>Enterobacterales</taxon>
        <taxon>Enterobacteriaceae</taxon>
        <taxon>Salmonella</taxon>
    </lineage>
</organism>
<reference evidence="1" key="2">
    <citation type="submission" date="2020-02" db="EMBL/GenBank/DDBJ databases">
        <authorList>
            <consortium name="NCBI Pathogen Detection Project"/>
        </authorList>
    </citation>
    <scope>NUCLEOTIDE SEQUENCE</scope>
    <source>
        <strain evidence="1">MA.RM_463</strain>
    </source>
</reference>
<dbReference type="EMBL" id="DAAULU010000057">
    <property type="protein sequence ID" value="HAF2747988.1"/>
    <property type="molecule type" value="Genomic_DNA"/>
</dbReference>
<dbReference type="AlphaFoldDB" id="A0A744NPP5"/>
<evidence type="ECO:0000313" key="1">
    <source>
        <dbReference type="EMBL" id="HAF2747988.1"/>
    </source>
</evidence>